<dbReference type="STRING" id="200361.A0A452XJJ9"/>
<reference evidence="8" key="5">
    <citation type="journal article" date="2021" name="G3 (Bethesda)">
        <title>Aegilops tauschii genome assembly Aet v5.0 features greater sequence contiguity and improved annotation.</title>
        <authorList>
            <person name="Wang L."/>
            <person name="Zhu T."/>
            <person name="Rodriguez J.C."/>
            <person name="Deal K.R."/>
            <person name="Dubcovsky J."/>
            <person name="McGuire P.E."/>
            <person name="Lux T."/>
            <person name="Spannagl M."/>
            <person name="Mayer K.F.X."/>
            <person name="Baldrich P."/>
            <person name="Meyers B.C."/>
            <person name="Huo N."/>
            <person name="Gu Y.Q."/>
            <person name="Zhou H."/>
            <person name="Devos K.M."/>
            <person name="Bennetzen J.L."/>
            <person name="Unver T."/>
            <person name="Budak H."/>
            <person name="Gulick P.J."/>
            <person name="Galiba G."/>
            <person name="Kalapos B."/>
            <person name="Nelson D.R."/>
            <person name="Li P."/>
            <person name="You F.M."/>
            <person name="Luo M.C."/>
            <person name="Dvorak J."/>
        </authorList>
    </citation>
    <scope>NUCLEOTIDE SEQUENCE [LARGE SCALE GENOMIC DNA]</scope>
    <source>
        <strain evidence="8">cv. AL8/78</strain>
    </source>
</reference>
<dbReference type="InterPro" id="IPR050209">
    <property type="entry name" value="Rab_GTPases_membrane_traffic"/>
</dbReference>
<dbReference type="CDD" id="cd01868">
    <property type="entry name" value="Rab11_like"/>
    <property type="match status" value="1"/>
</dbReference>
<dbReference type="InterPro" id="IPR001806">
    <property type="entry name" value="Small_GTPase"/>
</dbReference>
<protein>
    <submittedName>
        <fullName evidence="8">Uncharacterized protein</fullName>
    </submittedName>
</protein>
<organism evidence="8 9">
    <name type="scientific">Aegilops tauschii subsp. strangulata</name>
    <name type="common">Goatgrass</name>
    <dbReference type="NCBI Taxonomy" id="200361"/>
    <lineage>
        <taxon>Eukaryota</taxon>
        <taxon>Viridiplantae</taxon>
        <taxon>Streptophyta</taxon>
        <taxon>Embryophyta</taxon>
        <taxon>Tracheophyta</taxon>
        <taxon>Spermatophyta</taxon>
        <taxon>Magnoliopsida</taxon>
        <taxon>Liliopsida</taxon>
        <taxon>Poales</taxon>
        <taxon>Poaceae</taxon>
        <taxon>BOP clade</taxon>
        <taxon>Pooideae</taxon>
        <taxon>Triticodae</taxon>
        <taxon>Triticeae</taxon>
        <taxon>Triticinae</taxon>
        <taxon>Aegilops</taxon>
    </lineage>
</organism>
<reference evidence="9" key="1">
    <citation type="journal article" date="2014" name="Science">
        <title>Ancient hybridizations among the ancestral genomes of bread wheat.</title>
        <authorList>
            <consortium name="International Wheat Genome Sequencing Consortium,"/>
            <person name="Marcussen T."/>
            <person name="Sandve S.R."/>
            <person name="Heier L."/>
            <person name="Spannagl M."/>
            <person name="Pfeifer M."/>
            <person name="Jakobsen K.S."/>
            <person name="Wulff B.B."/>
            <person name="Steuernagel B."/>
            <person name="Mayer K.F."/>
            <person name="Olsen O.A."/>
        </authorList>
    </citation>
    <scope>NUCLEOTIDE SEQUENCE [LARGE SCALE GENOMIC DNA]</scope>
    <source>
        <strain evidence="9">cv. AL8/78</strain>
    </source>
</reference>
<reference evidence="8" key="4">
    <citation type="submission" date="2019-03" db="UniProtKB">
        <authorList>
            <consortium name="EnsemblPlants"/>
        </authorList>
    </citation>
    <scope>IDENTIFICATION</scope>
</reference>
<dbReference type="SMART" id="SM00175">
    <property type="entry name" value="RAB"/>
    <property type="match status" value="1"/>
</dbReference>
<name>A0A452XJJ9_AEGTS</name>
<keyword evidence="4" id="KW-0472">Membrane</keyword>
<dbReference type="SMART" id="SM00173">
    <property type="entry name" value="RAS"/>
    <property type="match status" value="1"/>
</dbReference>
<evidence type="ECO:0000256" key="3">
    <source>
        <dbReference type="ARBA" id="ARBA00023134"/>
    </source>
</evidence>
<evidence type="ECO:0000256" key="5">
    <source>
        <dbReference type="ARBA" id="ARBA00023288"/>
    </source>
</evidence>
<dbReference type="SUPFAM" id="SSF52540">
    <property type="entry name" value="P-loop containing nucleoside triphosphate hydrolases"/>
    <property type="match status" value="1"/>
</dbReference>
<dbReference type="GO" id="GO:0012505">
    <property type="term" value="C:endomembrane system"/>
    <property type="evidence" value="ECO:0007669"/>
    <property type="project" value="UniProtKB-SubCell"/>
</dbReference>
<keyword evidence="6" id="KW-0636">Prenylation</keyword>
<evidence type="ECO:0000256" key="6">
    <source>
        <dbReference type="ARBA" id="ARBA00023289"/>
    </source>
</evidence>
<dbReference type="GO" id="GO:0003924">
    <property type="term" value="F:GTPase activity"/>
    <property type="evidence" value="ECO:0007669"/>
    <property type="project" value="InterPro"/>
</dbReference>
<evidence type="ECO:0000313" key="9">
    <source>
        <dbReference type="Proteomes" id="UP000015105"/>
    </source>
</evidence>
<keyword evidence="2" id="KW-0547">Nucleotide-binding</keyword>
<evidence type="ECO:0000313" key="8">
    <source>
        <dbReference type="EnsemblPlants" id="AET1Gv20034200.4"/>
    </source>
</evidence>
<dbReference type="PROSITE" id="PS51419">
    <property type="entry name" value="RAB"/>
    <property type="match status" value="1"/>
</dbReference>
<dbReference type="FunFam" id="3.40.50.300:FF:000067">
    <property type="entry name" value="ras-related protein RABA1f"/>
    <property type="match status" value="1"/>
</dbReference>
<dbReference type="SMART" id="SM00176">
    <property type="entry name" value="RAN"/>
    <property type="match status" value="1"/>
</dbReference>
<reference evidence="9" key="2">
    <citation type="journal article" date="2017" name="Nat. Plants">
        <title>The Aegilops tauschii genome reveals multiple impacts of transposons.</title>
        <authorList>
            <person name="Zhao G."/>
            <person name="Zou C."/>
            <person name="Li K."/>
            <person name="Wang K."/>
            <person name="Li T."/>
            <person name="Gao L."/>
            <person name="Zhang X."/>
            <person name="Wang H."/>
            <person name="Yang Z."/>
            <person name="Liu X."/>
            <person name="Jiang W."/>
            <person name="Mao L."/>
            <person name="Kong X."/>
            <person name="Jiao Y."/>
            <person name="Jia J."/>
        </authorList>
    </citation>
    <scope>NUCLEOTIDE SEQUENCE [LARGE SCALE GENOMIC DNA]</scope>
    <source>
        <strain evidence="9">cv. AL8/78</strain>
    </source>
</reference>
<dbReference type="SMART" id="SM00174">
    <property type="entry name" value="RHO"/>
    <property type="match status" value="1"/>
</dbReference>
<dbReference type="AlphaFoldDB" id="A0A452XJJ9"/>
<proteinExistence type="inferred from homology"/>
<dbReference type="PROSITE" id="PS51420">
    <property type="entry name" value="RHO"/>
    <property type="match status" value="1"/>
</dbReference>
<dbReference type="Gramene" id="AET1Gv20034200.4">
    <property type="protein sequence ID" value="AET1Gv20034200.4"/>
    <property type="gene ID" value="AET1Gv20034200"/>
</dbReference>
<evidence type="ECO:0000256" key="7">
    <source>
        <dbReference type="ARBA" id="ARBA00037868"/>
    </source>
</evidence>
<dbReference type="NCBIfam" id="TIGR00231">
    <property type="entry name" value="small_GTP"/>
    <property type="match status" value="1"/>
</dbReference>
<dbReference type="PRINTS" id="PR00449">
    <property type="entry name" value="RASTRNSFRMNG"/>
</dbReference>
<comment type="similarity">
    <text evidence="1">Belongs to the small GTPase superfamily. Rab family.</text>
</comment>
<dbReference type="Gene3D" id="3.40.50.300">
    <property type="entry name" value="P-loop containing nucleotide triphosphate hydrolases"/>
    <property type="match status" value="1"/>
</dbReference>
<evidence type="ECO:0000256" key="1">
    <source>
        <dbReference type="ARBA" id="ARBA00006270"/>
    </source>
</evidence>
<keyword evidence="9" id="KW-1185">Reference proteome</keyword>
<evidence type="ECO:0000256" key="4">
    <source>
        <dbReference type="ARBA" id="ARBA00023136"/>
    </source>
</evidence>
<dbReference type="InterPro" id="IPR005225">
    <property type="entry name" value="Small_GTP-bd"/>
</dbReference>
<dbReference type="EnsemblPlants" id="AET1Gv20034200.4">
    <property type="protein sequence ID" value="AET1Gv20034200.4"/>
    <property type="gene ID" value="AET1Gv20034200"/>
</dbReference>
<accession>A0A452XJJ9</accession>
<dbReference type="GO" id="GO:0005525">
    <property type="term" value="F:GTP binding"/>
    <property type="evidence" value="ECO:0007669"/>
    <property type="project" value="UniProtKB-KW"/>
</dbReference>
<keyword evidence="5" id="KW-0449">Lipoprotein</keyword>
<dbReference type="PROSITE" id="PS51421">
    <property type="entry name" value="RAS"/>
    <property type="match status" value="1"/>
</dbReference>
<keyword evidence="3" id="KW-0342">GTP-binding</keyword>
<reference evidence="8" key="3">
    <citation type="journal article" date="2017" name="Nature">
        <title>Genome sequence of the progenitor of the wheat D genome Aegilops tauschii.</title>
        <authorList>
            <person name="Luo M.C."/>
            <person name="Gu Y.Q."/>
            <person name="Puiu D."/>
            <person name="Wang H."/>
            <person name="Twardziok S.O."/>
            <person name="Deal K.R."/>
            <person name="Huo N."/>
            <person name="Zhu T."/>
            <person name="Wang L."/>
            <person name="Wang Y."/>
            <person name="McGuire P.E."/>
            <person name="Liu S."/>
            <person name="Long H."/>
            <person name="Ramasamy R.K."/>
            <person name="Rodriguez J.C."/>
            <person name="Van S.L."/>
            <person name="Yuan L."/>
            <person name="Wang Z."/>
            <person name="Xia Z."/>
            <person name="Xiao L."/>
            <person name="Anderson O.D."/>
            <person name="Ouyang S."/>
            <person name="Liang Y."/>
            <person name="Zimin A.V."/>
            <person name="Pertea G."/>
            <person name="Qi P."/>
            <person name="Bennetzen J.L."/>
            <person name="Dai X."/>
            <person name="Dawson M.W."/>
            <person name="Muller H.G."/>
            <person name="Kugler K."/>
            <person name="Rivarola-Duarte L."/>
            <person name="Spannagl M."/>
            <person name="Mayer K.F.X."/>
            <person name="Lu F.H."/>
            <person name="Bevan M.W."/>
            <person name="Leroy P."/>
            <person name="Li P."/>
            <person name="You F.M."/>
            <person name="Sun Q."/>
            <person name="Liu Z."/>
            <person name="Lyons E."/>
            <person name="Wicker T."/>
            <person name="Salzberg S.L."/>
            <person name="Devos K.M."/>
            <person name="Dvorak J."/>
        </authorList>
    </citation>
    <scope>NUCLEOTIDE SEQUENCE [LARGE SCALE GENOMIC DNA]</scope>
    <source>
        <strain evidence="8">cv. AL8/78</strain>
    </source>
</reference>
<sequence>EAAMAGGGGRGRGEEEYDYLFKVVLIGDSGVGKSNLLSRFTRNEFCLESKSTIGVEFATRTDDVEEKIIKAQIWDTAGQERYRAITSAYYRGALGAVLVYDVTKPTTFENISRWLKELRDHADANIRIMLVGNKTDLKDLRAVPADDAGGYAEAEGLSYIETSALEAMNVEEAFQLILGDIYRAVSKKAVASEEDRAGAAGVKEGKTINVAAAADNGGEKKQCCSA</sequence>
<evidence type="ECO:0000256" key="2">
    <source>
        <dbReference type="ARBA" id="ARBA00022741"/>
    </source>
</evidence>
<dbReference type="Proteomes" id="UP000015105">
    <property type="component" value="Chromosome 1D"/>
</dbReference>
<dbReference type="Pfam" id="PF00071">
    <property type="entry name" value="Ras"/>
    <property type="match status" value="1"/>
</dbReference>
<dbReference type="InterPro" id="IPR027417">
    <property type="entry name" value="P-loop_NTPase"/>
</dbReference>
<dbReference type="PANTHER" id="PTHR47979">
    <property type="entry name" value="DRAB11-RELATED"/>
    <property type="match status" value="1"/>
</dbReference>
<comment type="subcellular location">
    <subcellularLocation>
        <location evidence="7">Endomembrane system</location>
        <topology evidence="7">Lipid-anchor</topology>
    </subcellularLocation>
</comment>